<reference evidence="1 2" key="1">
    <citation type="journal article" date="2015" name="Genome Announc.">
        <title>Draft Genome Sequence of the Terrestrial Cyanobacterium Scytonema millei VB511283, Isolated from Eastern India.</title>
        <authorList>
            <person name="Sen D."/>
            <person name="Chandrababunaidu M.M."/>
            <person name="Singh D."/>
            <person name="Sanghi N."/>
            <person name="Ghorai A."/>
            <person name="Mishra G.P."/>
            <person name="Madduluri M."/>
            <person name="Adhikary S.P."/>
            <person name="Tripathy S."/>
        </authorList>
    </citation>
    <scope>NUCLEOTIDE SEQUENCE [LARGE SCALE GENOMIC DNA]</scope>
    <source>
        <strain evidence="1 2">VB511283</strain>
    </source>
</reference>
<comment type="caution">
    <text evidence="1">The sequence shown here is derived from an EMBL/GenBank/DDBJ whole genome shotgun (WGS) entry which is preliminary data.</text>
</comment>
<dbReference type="Proteomes" id="UP000031532">
    <property type="component" value="Unassembled WGS sequence"/>
</dbReference>
<organism evidence="1 2">
    <name type="scientific">Scytonema millei VB511283</name>
    <dbReference type="NCBI Taxonomy" id="1245923"/>
    <lineage>
        <taxon>Bacteria</taxon>
        <taxon>Bacillati</taxon>
        <taxon>Cyanobacteriota</taxon>
        <taxon>Cyanophyceae</taxon>
        <taxon>Nostocales</taxon>
        <taxon>Scytonemataceae</taxon>
        <taxon>Scytonema</taxon>
    </lineage>
</organism>
<accession>A0A9X5E5E8</accession>
<dbReference type="AlphaFoldDB" id="A0A9X5E5E8"/>
<dbReference type="EMBL" id="JTJC03000003">
    <property type="protein sequence ID" value="NHC35591.1"/>
    <property type="molecule type" value="Genomic_DNA"/>
</dbReference>
<dbReference type="RefSeq" id="WP_165587690.1">
    <property type="nucleotide sequence ID" value="NZ_JTJC03000003.1"/>
</dbReference>
<gene>
    <name evidence="1" type="ORF">QH73_0013120</name>
</gene>
<keyword evidence="2" id="KW-1185">Reference proteome</keyword>
<protein>
    <submittedName>
        <fullName evidence="1">Uncharacterized protein</fullName>
    </submittedName>
</protein>
<evidence type="ECO:0000313" key="2">
    <source>
        <dbReference type="Proteomes" id="UP000031532"/>
    </source>
</evidence>
<proteinExistence type="predicted"/>
<name>A0A9X5E5E8_9CYAN</name>
<evidence type="ECO:0000313" key="1">
    <source>
        <dbReference type="EMBL" id="NHC35591.1"/>
    </source>
</evidence>
<sequence length="45" mass="5234">MFFNQDLNGLIPAIALYLTKDSPQRRFGLPYLFLDKGDNSMRDLQ</sequence>